<keyword evidence="3" id="KW-0233">DNA recombination</keyword>
<evidence type="ECO:0000256" key="2">
    <source>
        <dbReference type="ARBA" id="ARBA00007922"/>
    </source>
</evidence>
<reference evidence="9" key="2">
    <citation type="submission" date="2015-06" db="UniProtKB">
        <authorList>
            <consortium name="EnsemblProtists"/>
        </authorList>
    </citation>
    <scope>IDENTIFICATION</scope>
    <source>
        <strain evidence="9">Emoy2</strain>
    </source>
</reference>
<dbReference type="PANTHER" id="PTHR15938:SF0">
    <property type="entry name" value="HOMOLOGOUS-PAIRING PROTEIN 2 HOMOLOG"/>
    <property type="match status" value="1"/>
</dbReference>
<comment type="similarity">
    <text evidence="2">Belongs to the HOP2 family.</text>
</comment>
<dbReference type="GO" id="GO:0120231">
    <property type="term" value="C:DNA recombinase auxiliary factor complex"/>
    <property type="evidence" value="ECO:0007669"/>
    <property type="project" value="TreeGrafter"/>
</dbReference>
<dbReference type="EMBL" id="JH598533">
    <property type="status" value="NOT_ANNOTATED_CDS"/>
    <property type="molecule type" value="Genomic_DNA"/>
</dbReference>
<dbReference type="STRING" id="559515.M4BPY5"/>
<evidence type="ECO:0000256" key="4">
    <source>
        <dbReference type="ARBA" id="ARBA00023242"/>
    </source>
</evidence>
<dbReference type="AlphaFoldDB" id="M4BPY5"/>
<proteinExistence type="inferred from homology"/>
<feature type="compositionally biased region" description="Acidic residues" evidence="7">
    <location>
        <begin position="1"/>
        <end position="17"/>
    </location>
</feature>
<dbReference type="VEuPathDB" id="FungiDB:HpaG808474"/>
<feature type="compositionally biased region" description="Acidic residues" evidence="7">
    <location>
        <begin position="24"/>
        <end position="44"/>
    </location>
</feature>
<dbReference type="InterPro" id="IPR010776">
    <property type="entry name" value="Hop2_WH_dom"/>
</dbReference>
<dbReference type="Gene3D" id="1.10.10.10">
    <property type="entry name" value="Winged helix-like DNA-binding domain superfamily/Winged helix DNA-binding domain"/>
    <property type="match status" value="1"/>
</dbReference>
<dbReference type="GO" id="GO:0007129">
    <property type="term" value="P:homologous chromosome pairing at meiosis"/>
    <property type="evidence" value="ECO:0007669"/>
    <property type="project" value="TreeGrafter"/>
</dbReference>
<dbReference type="eggNOG" id="KOG4603">
    <property type="taxonomic scope" value="Eukaryota"/>
</dbReference>
<evidence type="ECO:0000256" key="5">
    <source>
        <dbReference type="ARBA" id="ARBA00023254"/>
    </source>
</evidence>
<dbReference type="InParanoid" id="M4BPY5"/>
<dbReference type="Proteomes" id="UP000011713">
    <property type="component" value="Unassembled WGS sequence"/>
</dbReference>
<reference evidence="10" key="1">
    <citation type="journal article" date="2010" name="Science">
        <title>Signatures of adaptation to obligate biotrophy in the Hyaloperonospora arabidopsidis genome.</title>
        <authorList>
            <person name="Baxter L."/>
            <person name="Tripathy S."/>
            <person name="Ishaque N."/>
            <person name="Boot N."/>
            <person name="Cabral A."/>
            <person name="Kemen E."/>
            <person name="Thines M."/>
            <person name="Ah-Fong A."/>
            <person name="Anderson R."/>
            <person name="Badejoko W."/>
            <person name="Bittner-Eddy P."/>
            <person name="Boore J.L."/>
            <person name="Chibucos M.C."/>
            <person name="Coates M."/>
            <person name="Dehal P."/>
            <person name="Delehaunty K."/>
            <person name="Dong S."/>
            <person name="Downton P."/>
            <person name="Dumas B."/>
            <person name="Fabro G."/>
            <person name="Fronick C."/>
            <person name="Fuerstenberg S.I."/>
            <person name="Fulton L."/>
            <person name="Gaulin E."/>
            <person name="Govers F."/>
            <person name="Hughes L."/>
            <person name="Humphray S."/>
            <person name="Jiang R.H."/>
            <person name="Judelson H."/>
            <person name="Kamoun S."/>
            <person name="Kyung K."/>
            <person name="Meijer H."/>
            <person name="Minx P."/>
            <person name="Morris P."/>
            <person name="Nelson J."/>
            <person name="Phuntumart V."/>
            <person name="Qutob D."/>
            <person name="Rehmany A."/>
            <person name="Rougon-Cardoso A."/>
            <person name="Ryden P."/>
            <person name="Torto-Alalibo T."/>
            <person name="Studholme D."/>
            <person name="Wang Y."/>
            <person name="Win J."/>
            <person name="Wood J."/>
            <person name="Clifton S.W."/>
            <person name="Rogers J."/>
            <person name="Van den Ackerveken G."/>
            <person name="Jones J.D."/>
            <person name="McDowell J.M."/>
            <person name="Beynon J."/>
            <person name="Tyler B.M."/>
        </authorList>
    </citation>
    <scope>NUCLEOTIDE SEQUENCE [LARGE SCALE GENOMIC DNA]</scope>
    <source>
        <strain evidence="10">Emoy2</strain>
    </source>
</reference>
<evidence type="ECO:0000259" key="8">
    <source>
        <dbReference type="Pfam" id="PF07106"/>
    </source>
</evidence>
<dbReference type="Gene3D" id="1.20.5.340">
    <property type="match status" value="1"/>
</dbReference>
<name>M4BPY5_HYAAE</name>
<feature type="compositionally biased region" description="Basic and acidic residues" evidence="7">
    <location>
        <begin position="89"/>
        <end position="98"/>
    </location>
</feature>
<feature type="coiled-coil region" evidence="6">
    <location>
        <begin position="189"/>
        <end position="253"/>
    </location>
</feature>
<dbReference type="InterPro" id="IPR036388">
    <property type="entry name" value="WH-like_DNA-bd_sf"/>
</dbReference>
<dbReference type="PANTHER" id="PTHR15938">
    <property type="entry name" value="TBP-1 INTERACTING PROTEIN"/>
    <property type="match status" value="1"/>
</dbReference>
<sequence length="388" mass="43123">MSDLDDDDFSLGDDSSEAEVSSALEEDEEDGSEGGSEAGEDESVASDAPNSGKKAGLKVKKAEVARTNSRGAKSAKSAQNDAKLSSRSMMEKKSDRSEKIAAIKGKTTLAVPTKSPISSKPKALTAANAEAAVLDYMRKNMHRVIAKPSLTTLLDNLVAKKELVSKTYGKAKIYFVNQENLPVPSEEERVALEEEIKAVTAECTALEQQLKNAETALAGLTSQISDTDLDTMLTQLDEEAAALEKKIKKLDQQDRAPLSPARKETLKRKFTKYRVRLLQHATILIVLCSVVRRVRVFTVSIVIRLHGWRVNALQWMESTRSQTEWRKSQRLCWIWLDWRLMRRQASRSCQVSSVKVQELYREPTKTNATDIIRDVALCAQRLAALDDP</sequence>
<keyword evidence="5" id="KW-0469">Meiosis</keyword>
<dbReference type="GO" id="GO:0000709">
    <property type="term" value="P:meiotic joint molecule formation"/>
    <property type="evidence" value="ECO:0007669"/>
    <property type="project" value="TreeGrafter"/>
</dbReference>
<keyword evidence="10" id="KW-1185">Reference proteome</keyword>
<dbReference type="OMA" id="NFKMATA"/>
<evidence type="ECO:0000313" key="10">
    <source>
        <dbReference type="Proteomes" id="UP000011713"/>
    </source>
</evidence>
<dbReference type="Pfam" id="PF07106">
    <property type="entry name" value="WHD_TBPIP"/>
    <property type="match status" value="1"/>
</dbReference>
<evidence type="ECO:0000256" key="3">
    <source>
        <dbReference type="ARBA" id="ARBA00023172"/>
    </source>
</evidence>
<dbReference type="GO" id="GO:0000794">
    <property type="term" value="C:condensed nuclear chromosome"/>
    <property type="evidence" value="ECO:0007669"/>
    <property type="project" value="TreeGrafter"/>
</dbReference>
<dbReference type="GO" id="GO:0003690">
    <property type="term" value="F:double-stranded DNA binding"/>
    <property type="evidence" value="ECO:0007669"/>
    <property type="project" value="TreeGrafter"/>
</dbReference>
<accession>M4BPY5</accession>
<evidence type="ECO:0000256" key="7">
    <source>
        <dbReference type="SAM" id="MobiDB-lite"/>
    </source>
</evidence>
<dbReference type="HOGENOM" id="CLU_712622_0_0_1"/>
<comment type="subcellular location">
    <subcellularLocation>
        <location evidence="1">Nucleus</location>
    </subcellularLocation>
</comment>
<evidence type="ECO:0000313" key="9">
    <source>
        <dbReference type="EnsemblProtists" id="HpaP808474"/>
    </source>
</evidence>
<feature type="domain" description="Homologous-pairing protein 2 winged helix" evidence="8">
    <location>
        <begin position="139"/>
        <end position="177"/>
    </location>
</feature>
<keyword evidence="4" id="KW-0539">Nucleus</keyword>
<feature type="region of interest" description="Disordered" evidence="7">
    <location>
        <begin position="1"/>
        <end position="98"/>
    </location>
</feature>
<evidence type="ECO:0000256" key="1">
    <source>
        <dbReference type="ARBA" id="ARBA00004123"/>
    </source>
</evidence>
<dbReference type="EnsemblProtists" id="HpaT808474">
    <property type="protein sequence ID" value="HpaP808474"/>
    <property type="gene ID" value="HpaG808474"/>
</dbReference>
<protein>
    <recommendedName>
        <fullName evidence="8">Homologous-pairing protein 2 winged helix domain-containing protein</fullName>
    </recommendedName>
</protein>
<dbReference type="GO" id="GO:0010774">
    <property type="term" value="P:meiotic strand invasion involved in reciprocal meiotic recombination"/>
    <property type="evidence" value="ECO:0007669"/>
    <property type="project" value="TreeGrafter"/>
</dbReference>
<feature type="compositionally biased region" description="Polar residues" evidence="7">
    <location>
        <begin position="66"/>
        <end position="88"/>
    </location>
</feature>
<keyword evidence="6" id="KW-0175">Coiled coil</keyword>
<dbReference type="GO" id="GO:0120230">
    <property type="term" value="F:recombinase activator activity"/>
    <property type="evidence" value="ECO:0007669"/>
    <property type="project" value="TreeGrafter"/>
</dbReference>
<evidence type="ECO:0000256" key="6">
    <source>
        <dbReference type="SAM" id="Coils"/>
    </source>
</evidence>
<organism evidence="9 10">
    <name type="scientific">Hyaloperonospora arabidopsidis (strain Emoy2)</name>
    <name type="common">Downy mildew agent</name>
    <name type="synonym">Peronospora arabidopsidis</name>
    <dbReference type="NCBI Taxonomy" id="559515"/>
    <lineage>
        <taxon>Eukaryota</taxon>
        <taxon>Sar</taxon>
        <taxon>Stramenopiles</taxon>
        <taxon>Oomycota</taxon>
        <taxon>Peronosporomycetes</taxon>
        <taxon>Peronosporales</taxon>
        <taxon>Peronosporaceae</taxon>
        <taxon>Hyaloperonospora</taxon>
    </lineage>
</organism>